<dbReference type="Pfam" id="PF03466">
    <property type="entry name" value="LysR_substrate"/>
    <property type="match status" value="1"/>
</dbReference>
<dbReference type="InterPro" id="IPR036388">
    <property type="entry name" value="WH-like_DNA-bd_sf"/>
</dbReference>
<dbReference type="Gene3D" id="1.10.10.10">
    <property type="entry name" value="Winged helix-like DNA-binding domain superfamily/Winged helix DNA-binding domain"/>
    <property type="match status" value="1"/>
</dbReference>
<dbReference type="PROSITE" id="PS50931">
    <property type="entry name" value="HTH_LYSR"/>
    <property type="match status" value="1"/>
</dbReference>
<dbReference type="PANTHER" id="PTHR30126:SF40">
    <property type="entry name" value="HTH-TYPE TRANSCRIPTIONAL REGULATOR GLTR"/>
    <property type="match status" value="1"/>
</dbReference>
<dbReference type="EMBL" id="JBFNQD010000003">
    <property type="protein sequence ID" value="MEW9306353.1"/>
    <property type="molecule type" value="Genomic_DNA"/>
</dbReference>
<keyword evidence="2" id="KW-0805">Transcription regulation</keyword>
<accession>A0ABV3PMF0</accession>
<dbReference type="InterPro" id="IPR036390">
    <property type="entry name" value="WH_DNA-bd_sf"/>
</dbReference>
<evidence type="ECO:0000256" key="3">
    <source>
        <dbReference type="ARBA" id="ARBA00023125"/>
    </source>
</evidence>
<dbReference type="PANTHER" id="PTHR30126">
    <property type="entry name" value="HTH-TYPE TRANSCRIPTIONAL REGULATOR"/>
    <property type="match status" value="1"/>
</dbReference>
<evidence type="ECO:0000256" key="2">
    <source>
        <dbReference type="ARBA" id="ARBA00023015"/>
    </source>
</evidence>
<gene>
    <name evidence="6" type="ORF">ABXS05_12445</name>
</gene>
<comment type="similarity">
    <text evidence="1">Belongs to the LysR transcriptional regulatory family.</text>
</comment>
<evidence type="ECO:0000256" key="4">
    <source>
        <dbReference type="ARBA" id="ARBA00023163"/>
    </source>
</evidence>
<organism evidence="6 7">
    <name type="scientific">Labrys neptuniae</name>
    <dbReference type="NCBI Taxonomy" id="376174"/>
    <lineage>
        <taxon>Bacteria</taxon>
        <taxon>Pseudomonadati</taxon>
        <taxon>Pseudomonadota</taxon>
        <taxon>Alphaproteobacteria</taxon>
        <taxon>Hyphomicrobiales</taxon>
        <taxon>Xanthobacteraceae</taxon>
        <taxon>Labrys</taxon>
    </lineage>
</organism>
<dbReference type="RefSeq" id="WP_311933493.1">
    <property type="nucleotide sequence ID" value="NZ_JAVSCS010000004.1"/>
</dbReference>
<dbReference type="Pfam" id="PF00126">
    <property type="entry name" value="HTH_1"/>
    <property type="match status" value="1"/>
</dbReference>
<dbReference type="InterPro" id="IPR000847">
    <property type="entry name" value="LysR_HTH_N"/>
</dbReference>
<dbReference type="CDD" id="cd05466">
    <property type="entry name" value="PBP2_LTTR_substrate"/>
    <property type="match status" value="1"/>
</dbReference>
<dbReference type="Proteomes" id="UP001555786">
    <property type="component" value="Unassembled WGS sequence"/>
</dbReference>
<keyword evidence="4" id="KW-0804">Transcription</keyword>
<keyword evidence="7" id="KW-1185">Reference proteome</keyword>
<protein>
    <submittedName>
        <fullName evidence="6">LysR family transcriptional regulator</fullName>
    </submittedName>
</protein>
<dbReference type="InterPro" id="IPR005119">
    <property type="entry name" value="LysR_subst-bd"/>
</dbReference>
<keyword evidence="3" id="KW-0238">DNA-binding</keyword>
<reference evidence="6 7" key="1">
    <citation type="submission" date="2024-07" db="EMBL/GenBank/DDBJ databases">
        <title>Description of Labrys sedimenti sp. nov., isolated from a diclofenac-degrading enrichment culture.</title>
        <authorList>
            <person name="Tancsics A."/>
            <person name="Csepanyi A."/>
        </authorList>
    </citation>
    <scope>NUCLEOTIDE SEQUENCE [LARGE SCALE GENOMIC DNA]</scope>
    <source>
        <strain evidence="6 7">LMG 23578</strain>
    </source>
</reference>
<proteinExistence type="inferred from homology"/>
<dbReference type="PRINTS" id="PR00039">
    <property type="entry name" value="HTHLYSR"/>
</dbReference>
<evidence type="ECO:0000313" key="7">
    <source>
        <dbReference type="Proteomes" id="UP001555786"/>
    </source>
</evidence>
<feature type="domain" description="HTH lysR-type" evidence="5">
    <location>
        <begin position="5"/>
        <end position="62"/>
    </location>
</feature>
<dbReference type="Gene3D" id="3.40.190.10">
    <property type="entry name" value="Periplasmic binding protein-like II"/>
    <property type="match status" value="2"/>
</dbReference>
<evidence type="ECO:0000259" key="5">
    <source>
        <dbReference type="PROSITE" id="PS50931"/>
    </source>
</evidence>
<name>A0ABV3PMF0_9HYPH</name>
<evidence type="ECO:0000256" key="1">
    <source>
        <dbReference type="ARBA" id="ARBA00009437"/>
    </source>
</evidence>
<evidence type="ECO:0000313" key="6">
    <source>
        <dbReference type="EMBL" id="MEW9306353.1"/>
    </source>
</evidence>
<sequence>MDRDLDPYLLRALLAAAETGTISAAAERLSRTQAAVSMQLQRLEGDLGTRLLDRTPRGVSLTQAGETLAAYARRLLALTSDARRQIEGRQLAGRVRLGLVEDLAMTPLPLALAEFRQQHPKIQLDLMTAHSPELDGAVREGRCDIVIGDPARFGSAPHFHWSRRLVWGGSRLIDLSDAAPVPFVAFEESCTWQDRTAVAFAEAGIAWTIACHVTTFAALVGALRAGLGISLMLPETLPADCETLAPRIRLPAPPSAHFGLFLGEEPSNPTRQLAAFLRDRLVA</sequence>
<dbReference type="SUPFAM" id="SSF46785">
    <property type="entry name" value="Winged helix' DNA-binding domain"/>
    <property type="match status" value="1"/>
</dbReference>
<dbReference type="SUPFAM" id="SSF53850">
    <property type="entry name" value="Periplasmic binding protein-like II"/>
    <property type="match status" value="1"/>
</dbReference>
<comment type="caution">
    <text evidence="6">The sequence shown here is derived from an EMBL/GenBank/DDBJ whole genome shotgun (WGS) entry which is preliminary data.</text>
</comment>